<dbReference type="AlphaFoldDB" id="A0A9W4D4Q6"/>
<comment type="caution">
    <text evidence="1">The sequence shown here is derived from an EMBL/GenBank/DDBJ whole genome shotgun (WGS) entry which is preliminary data.</text>
</comment>
<evidence type="ECO:0000313" key="1">
    <source>
        <dbReference type="EMBL" id="CAD6501872.1"/>
    </source>
</evidence>
<evidence type="ECO:0000313" key="2">
    <source>
        <dbReference type="Proteomes" id="UP000683417"/>
    </source>
</evidence>
<dbReference type="EMBL" id="CAJHIT010000005">
    <property type="protein sequence ID" value="CAD6501872.1"/>
    <property type="molecule type" value="Genomic_DNA"/>
</dbReference>
<accession>A0A9W4D4Q6</accession>
<dbReference type="Proteomes" id="UP000683417">
    <property type="component" value="Unassembled WGS sequence"/>
</dbReference>
<protein>
    <submittedName>
        <fullName evidence="1">BgTH12-02118</fullName>
    </submittedName>
</protein>
<reference evidence="1" key="1">
    <citation type="submission" date="2020-10" db="EMBL/GenBank/DDBJ databases">
        <authorList>
            <person name="Muller C M."/>
        </authorList>
    </citation>
    <scope>NUCLEOTIDE SEQUENCE</scope>
    <source>
        <strain evidence="1">THUN-12</strain>
    </source>
</reference>
<proteinExistence type="predicted"/>
<name>A0A9W4D4Q6_BLUGR</name>
<gene>
    <name evidence="1" type="ORF">BGTH12_LOCUS3230</name>
</gene>
<sequence length="300" mass="34739">MKSSHHTLRCQSTLLKAIFFMLLISANESLILRRMEQPREPGYYCNKKRYLLKEVEAAREAACRGFVSTREDARRPIIHTKGDDVENLMFEWSLPPSKVRNAKAEGRNYKGSIVLNNSCELKGVIYYDHKSKKNHPCHKVPEVSISTTSGKEQLSKKPAVQCGSLSWEIEEIQQLAVCDLYNSQHELVEVKYTSDQVDGPWKKISMIKIVRISNRPHEVQFDIIVNNKDEVRGIAVKHHIWWYQTMAENFNKDNIYLSVQEKRPKTLTIDLVCPYDNTFPLYPPKMMPIVSSSRKRKTLA</sequence>
<organism evidence="1 2">
    <name type="scientific">Blumeria graminis f. sp. triticale</name>
    <dbReference type="NCBI Taxonomy" id="1689686"/>
    <lineage>
        <taxon>Eukaryota</taxon>
        <taxon>Fungi</taxon>
        <taxon>Dikarya</taxon>
        <taxon>Ascomycota</taxon>
        <taxon>Pezizomycotina</taxon>
        <taxon>Leotiomycetes</taxon>
        <taxon>Erysiphales</taxon>
        <taxon>Erysiphaceae</taxon>
        <taxon>Blumeria</taxon>
    </lineage>
</organism>